<accession>A0A2G5B302</accession>
<name>A0A2G5B302_COERN</name>
<keyword evidence="2" id="KW-1185">Reference proteome</keyword>
<gene>
    <name evidence="1" type="ORF">COEREDRAFT_49358</name>
</gene>
<dbReference type="AlphaFoldDB" id="A0A2G5B302"/>
<feature type="non-terminal residue" evidence="1">
    <location>
        <position position="1"/>
    </location>
</feature>
<evidence type="ECO:0000313" key="1">
    <source>
        <dbReference type="EMBL" id="PIA13376.1"/>
    </source>
</evidence>
<organism evidence="1 2">
    <name type="scientific">Coemansia reversa (strain ATCC 12441 / NRRL 1564)</name>
    <dbReference type="NCBI Taxonomy" id="763665"/>
    <lineage>
        <taxon>Eukaryota</taxon>
        <taxon>Fungi</taxon>
        <taxon>Fungi incertae sedis</taxon>
        <taxon>Zoopagomycota</taxon>
        <taxon>Kickxellomycotina</taxon>
        <taxon>Kickxellomycetes</taxon>
        <taxon>Kickxellales</taxon>
        <taxon>Kickxellaceae</taxon>
        <taxon>Coemansia</taxon>
    </lineage>
</organism>
<dbReference type="EMBL" id="KZ303539">
    <property type="protein sequence ID" value="PIA13376.1"/>
    <property type="molecule type" value="Genomic_DNA"/>
</dbReference>
<dbReference type="OrthoDB" id="5570689at2759"/>
<sequence length="134" mass="15393">NAYGPDYELHEKGIYYDAVVNPIRHLHGYYELARIPEQESYHSFQCFPLRTGWIPAHITLDKMIAHRAILNLAGNPKFSFRNTWAQIVNLGSKPFYQRNSYGFCGTICTNGVTASFIKTKPEWKRGKGLNLNLN</sequence>
<protein>
    <submittedName>
        <fullName evidence="1">Uncharacterized protein</fullName>
    </submittedName>
</protein>
<reference evidence="1 2" key="1">
    <citation type="journal article" date="2015" name="Genome Biol. Evol.">
        <title>Phylogenomic analyses indicate that early fungi evolved digesting cell walls of algal ancestors of land plants.</title>
        <authorList>
            <person name="Chang Y."/>
            <person name="Wang S."/>
            <person name="Sekimoto S."/>
            <person name="Aerts A.L."/>
            <person name="Choi C."/>
            <person name="Clum A."/>
            <person name="LaButti K.M."/>
            <person name="Lindquist E.A."/>
            <person name="Yee Ngan C."/>
            <person name="Ohm R.A."/>
            <person name="Salamov A.A."/>
            <person name="Grigoriev I.V."/>
            <person name="Spatafora J.W."/>
            <person name="Berbee M.L."/>
        </authorList>
    </citation>
    <scope>NUCLEOTIDE SEQUENCE [LARGE SCALE GENOMIC DNA]</scope>
    <source>
        <strain evidence="1 2">NRRL 1564</strain>
    </source>
</reference>
<proteinExistence type="predicted"/>
<dbReference type="Proteomes" id="UP000242474">
    <property type="component" value="Unassembled WGS sequence"/>
</dbReference>
<evidence type="ECO:0000313" key="2">
    <source>
        <dbReference type="Proteomes" id="UP000242474"/>
    </source>
</evidence>